<dbReference type="InterPro" id="IPR036397">
    <property type="entry name" value="RNaseH_sf"/>
</dbReference>
<dbReference type="InterPro" id="IPR012337">
    <property type="entry name" value="RNaseH-like_sf"/>
</dbReference>
<dbReference type="InterPro" id="IPR001584">
    <property type="entry name" value="Integrase_cat-core"/>
</dbReference>
<dbReference type="RefSeq" id="WP_007124463.1">
    <property type="nucleotide sequence ID" value="NZ_GG700734.1"/>
</dbReference>
<dbReference type="AlphaFoldDB" id="C8PA40"/>
<keyword evidence="4" id="KW-0238">DNA-binding</keyword>
<dbReference type="Proteomes" id="UP000003675">
    <property type="component" value="Unassembled WGS sequence"/>
</dbReference>
<dbReference type="PANTHER" id="PTHR10948">
    <property type="entry name" value="TRANSPOSASE"/>
    <property type="match status" value="1"/>
</dbReference>
<evidence type="ECO:0000256" key="1">
    <source>
        <dbReference type="ARBA" id="ARBA00002190"/>
    </source>
</evidence>
<name>C8PA40_9LACO</name>
<dbReference type="Pfam" id="PF13936">
    <property type="entry name" value="HTH_38"/>
    <property type="match status" value="1"/>
</dbReference>
<dbReference type="GO" id="GO:0005829">
    <property type="term" value="C:cytosol"/>
    <property type="evidence" value="ECO:0007669"/>
    <property type="project" value="TreeGrafter"/>
</dbReference>
<dbReference type="GO" id="GO:0003677">
    <property type="term" value="F:DNA binding"/>
    <property type="evidence" value="ECO:0007669"/>
    <property type="project" value="UniProtKB-KW"/>
</dbReference>
<evidence type="ECO:0000256" key="5">
    <source>
        <dbReference type="ARBA" id="ARBA00023172"/>
    </source>
</evidence>
<dbReference type="HOGENOM" id="CLU_035706_0_2_9"/>
<organism evidence="7 8">
    <name type="scientific">Limosilactobacillus antri DSM 16041</name>
    <dbReference type="NCBI Taxonomy" id="525309"/>
    <lineage>
        <taxon>Bacteria</taxon>
        <taxon>Bacillati</taxon>
        <taxon>Bacillota</taxon>
        <taxon>Bacilli</taxon>
        <taxon>Lactobacillales</taxon>
        <taxon>Lactobacillaceae</taxon>
        <taxon>Limosilactobacillus</taxon>
    </lineage>
</organism>
<dbReference type="GO" id="GO:0004803">
    <property type="term" value="F:transposase activity"/>
    <property type="evidence" value="ECO:0007669"/>
    <property type="project" value="InterPro"/>
</dbReference>
<dbReference type="InterPro" id="IPR001598">
    <property type="entry name" value="Transposase_IS30_CS"/>
</dbReference>
<gene>
    <name evidence="7" type="ORF">HMPREF0494_2184</name>
</gene>
<evidence type="ECO:0000256" key="4">
    <source>
        <dbReference type="ARBA" id="ARBA00023125"/>
    </source>
</evidence>
<dbReference type="GO" id="GO:0006313">
    <property type="term" value="P:DNA transposition"/>
    <property type="evidence" value="ECO:0007669"/>
    <property type="project" value="InterPro"/>
</dbReference>
<dbReference type="GO" id="GO:0015074">
    <property type="term" value="P:DNA integration"/>
    <property type="evidence" value="ECO:0007669"/>
    <property type="project" value="InterPro"/>
</dbReference>
<dbReference type="EMBL" id="ACLL01000069">
    <property type="protein sequence ID" value="EEW52640.1"/>
    <property type="molecule type" value="Genomic_DNA"/>
</dbReference>
<evidence type="ECO:0000313" key="8">
    <source>
        <dbReference type="Proteomes" id="UP000003675"/>
    </source>
</evidence>
<dbReference type="OrthoDB" id="9781678at2"/>
<comment type="caution">
    <text evidence="7">The sequence shown here is derived from an EMBL/GenBank/DDBJ whole genome shotgun (WGS) entry which is preliminary data.</text>
</comment>
<dbReference type="InterPro" id="IPR053392">
    <property type="entry name" value="Transposase_IS30-like"/>
</dbReference>
<sequence length="340" mass="40338">MTQLDSNIPRHYHQLTSEQRGQIEALHDLNWSNAAIARKLHCHRSTIGRELKRGRVLQRNSDYFLYYHYYGETAQAKHEQRRLKCHCHSLLKRGHFFFKLLTKQLGSQFNAMSVDEFIGQFKLKFPDQFCPSTPTVYRYIDQGRLAIKNLDLPQKLSRHLKKHHRSHSRQAVKRLGVSIEKRPQKINQRQRPFDWEGDLVKGVRRKNQPALMTLTERLTRFEIVIKIPNYRAETCRQELQKVINYHPNWFNSITFDNGAEFSTLAKIRHAKIYFAHPYSPWERGSNENNNGLLRQFYPKGQPIKQSLLYLHQAVQAINTKPRKLLHYHTAQQCFHQYLAS</sequence>
<feature type="domain" description="Integrase catalytic" evidence="6">
    <location>
        <begin position="188"/>
        <end position="340"/>
    </location>
</feature>
<dbReference type="InterPro" id="IPR051917">
    <property type="entry name" value="Transposase-Integrase"/>
</dbReference>
<dbReference type="SUPFAM" id="SSF53098">
    <property type="entry name" value="Ribonuclease H-like"/>
    <property type="match status" value="1"/>
</dbReference>
<dbReference type="Gene3D" id="1.10.10.60">
    <property type="entry name" value="Homeodomain-like"/>
    <property type="match status" value="1"/>
</dbReference>
<dbReference type="PANTHER" id="PTHR10948:SF23">
    <property type="entry name" value="TRANSPOSASE INSI FOR INSERTION SEQUENCE ELEMENT IS30A-RELATED"/>
    <property type="match status" value="1"/>
</dbReference>
<proteinExistence type="inferred from homology"/>
<dbReference type="PROSITE" id="PS01043">
    <property type="entry name" value="TRANSPOSASE_IS30"/>
    <property type="match status" value="1"/>
</dbReference>
<keyword evidence="5" id="KW-0233">DNA recombination</keyword>
<dbReference type="STRING" id="525309.HMPREF0494_2184"/>
<dbReference type="InterPro" id="IPR025246">
    <property type="entry name" value="IS30-like_HTH"/>
</dbReference>
<accession>C8PA40</accession>
<evidence type="ECO:0000256" key="2">
    <source>
        <dbReference type="ARBA" id="ARBA00006363"/>
    </source>
</evidence>
<evidence type="ECO:0000259" key="6">
    <source>
        <dbReference type="PROSITE" id="PS50994"/>
    </source>
</evidence>
<evidence type="ECO:0000256" key="3">
    <source>
        <dbReference type="ARBA" id="ARBA00022578"/>
    </source>
</evidence>
<keyword evidence="3" id="KW-0815">Transposition</keyword>
<protein>
    <submittedName>
        <fullName evidence="7">Integrase core domain protein</fullName>
    </submittedName>
</protein>
<evidence type="ECO:0000313" key="7">
    <source>
        <dbReference type="EMBL" id="EEW52640.1"/>
    </source>
</evidence>
<comment type="function">
    <text evidence="1">Required for the transposition of the insertion element.</text>
</comment>
<dbReference type="Gene3D" id="3.30.420.10">
    <property type="entry name" value="Ribonuclease H-like superfamily/Ribonuclease H"/>
    <property type="match status" value="1"/>
</dbReference>
<dbReference type="PROSITE" id="PS50994">
    <property type="entry name" value="INTEGRASE"/>
    <property type="match status" value="1"/>
</dbReference>
<dbReference type="eggNOG" id="COG2826">
    <property type="taxonomic scope" value="Bacteria"/>
</dbReference>
<reference evidence="7 8" key="1">
    <citation type="submission" date="2009-09" db="EMBL/GenBank/DDBJ databases">
        <authorList>
            <person name="Qin X."/>
            <person name="Bachman B."/>
            <person name="Battles P."/>
            <person name="Bell A."/>
            <person name="Bess C."/>
            <person name="Bickham C."/>
            <person name="Chaboub L."/>
            <person name="Chen D."/>
            <person name="Coyle M."/>
            <person name="Deiros D.R."/>
            <person name="Dinh H."/>
            <person name="Forbes L."/>
            <person name="Fowler G."/>
            <person name="Francisco L."/>
            <person name="Fu Q."/>
            <person name="Gubbala S."/>
            <person name="Hale W."/>
            <person name="Han Y."/>
            <person name="Hemphill L."/>
            <person name="Highlander S.K."/>
            <person name="Hirani K."/>
            <person name="Hogues M."/>
            <person name="Jackson L."/>
            <person name="Jakkamsetti A."/>
            <person name="Javaid M."/>
            <person name="Jiang H."/>
            <person name="Korchina V."/>
            <person name="Kovar C."/>
            <person name="Lara F."/>
            <person name="Lee S."/>
            <person name="Mata R."/>
            <person name="Mathew T."/>
            <person name="Moen C."/>
            <person name="Morales K."/>
            <person name="Munidasa M."/>
            <person name="Nazareth L."/>
            <person name="Ngo R."/>
            <person name="Nguyen L."/>
            <person name="Okwuonu G."/>
            <person name="Ongeri F."/>
            <person name="Patil S."/>
            <person name="Petrosino J."/>
            <person name="Pham C."/>
            <person name="Pham P."/>
            <person name="Pu L.-L."/>
            <person name="Puazo M."/>
            <person name="Raj R."/>
            <person name="Reid J."/>
            <person name="Rouhana J."/>
            <person name="Saada N."/>
            <person name="Shang Y."/>
            <person name="Simmons D."/>
            <person name="Thornton R."/>
            <person name="Warren J."/>
            <person name="Weissenberger G."/>
            <person name="Zhang J."/>
            <person name="Zhang L."/>
            <person name="Zhou C."/>
            <person name="Zhu D."/>
            <person name="Muzny D."/>
            <person name="Worley K."/>
            <person name="Gibbs R."/>
        </authorList>
    </citation>
    <scope>NUCLEOTIDE SEQUENCE [LARGE SCALE GENOMIC DNA]</scope>
    <source>
        <strain evidence="7 8">DSM 16041</strain>
    </source>
</reference>
<dbReference type="NCBIfam" id="NF033563">
    <property type="entry name" value="transpos_IS30"/>
    <property type="match status" value="1"/>
</dbReference>
<comment type="similarity">
    <text evidence="2">Belongs to the transposase IS30 family.</text>
</comment>